<dbReference type="AlphaFoldDB" id="A0A3B7RS00"/>
<dbReference type="OrthoDB" id="885109at2"/>
<dbReference type="EMBL" id="CP032317">
    <property type="protein sequence ID" value="AYA36917.1"/>
    <property type="molecule type" value="Genomic_DNA"/>
</dbReference>
<feature type="compositionally biased region" description="Basic and acidic residues" evidence="1">
    <location>
        <begin position="13"/>
        <end position="32"/>
    </location>
</feature>
<dbReference type="KEGG" id="hyh:D3Y59_07525"/>
<feature type="compositionally biased region" description="Low complexity" evidence="1">
    <location>
        <begin position="83"/>
        <end position="98"/>
    </location>
</feature>
<evidence type="ECO:0000256" key="1">
    <source>
        <dbReference type="SAM" id="MobiDB-lite"/>
    </source>
</evidence>
<reference evidence="2 3" key="1">
    <citation type="submission" date="2018-09" db="EMBL/GenBank/DDBJ databases">
        <title>Hymenobacter medium sp. nov., isolated from R2A medium.</title>
        <authorList>
            <person name="Yingchao G."/>
        </authorList>
    </citation>
    <scope>NUCLEOTIDE SEQUENCE [LARGE SCALE GENOMIC DNA]</scope>
    <source>
        <strain evidence="3">sh-6</strain>
    </source>
</reference>
<evidence type="ECO:0000313" key="3">
    <source>
        <dbReference type="Proteomes" id="UP000262802"/>
    </source>
</evidence>
<feature type="region of interest" description="Disordered" evidence="1">
    <location>
        <begin position="1"/>
        <end position="98"/>
    </location>
</feature>
<feature type="compositionally biased region" description="Polar residues" evidence="1">
    <location>
        <begin position="37"/>
        <end position="50"/>
    </location>
</feature>
<keyword evidence="3" id="KW-1185">Reference proteome</keyword>
<accession>A0A3B7RS00</accession>
<dbReference type="RefSeq" id="WP_119444495.1">
    <property type="nucleotide sequence ID" value="NZ_CP032317.1"/>
</dbReference>
<sequence>MASKSQHPQYNEPDDHQAREERQEQQQRDAQDRPTPAQENNNTEGSTTAMLNRETHGQIMSRSTPDRIYSDGSDDTETPRPPTFTDDTTGFDPTNRTR</sequence>
<proteinExistence type="predicted"/>
<gene>
    <name evidence="2" type="ORF">D3Y59_07525</name>
</gene>
<evidence type="ECO:0000313" key="2">
    <source>
        <dbReference type="EMBL" id="AYA36917.1"/>
    </source>
</evidence>
<organism evidence="2 3">
    <name type="scientific">Hymenobacter oligotrophus</name>
    <dbReference type="NCBI Taxonomy" id="2319843"/>
    <lineage>
        <taxon>Bacteria</taxon>
        <taxon>Pseudomonadati</taxon>
        <taxon>Bacteroidota</taxon>
        <taxon>Cytophagia</taxon>
        <taxon>Cytophagales</taxon>
        <taxon>Hymenobacteraceae</taxon>
        <taxon>Hymenobacter</taxon>
    </lineage>
</organism>
<dbReference type="Proteomes" id="UP000262802">
    <property type="component" value="Chromosome"/>
</dbReference>
<name>A0A3B7RS00_9BACT</name>
<protein>
    <submittedName>
        <fullName evidence="2">Uncharacterized protein</fullName>
    </submittedName>
</protein>